<protein>
    <recommendedName>
        <fullName evidence="1">UPF0371 protein F8153_04950</fullName>
    </recommendedName>
</protein>
<dbReference type="Gene3D" id="3.40.140.40">
    <property type="entry name" value="Domain of unknown function (DUF1846), C-terminal subdomain"/>
    <property type="match status" value="1"/>
</dbReference>
<evidence type="ECO:0000259" key="2">
    <source>
        <dbReference type="Pfam" id="PF08903"/>
    </source>
</evidence>
<dbReference type="Pfam" id="PF08903">
    <property type="entry name" value="DUF1846"/>
    <property type="match status" value="1"/>
</dbReference>
<dbReference type="AlphaFoldDB" id="A0A833HQ85"/>
<dbReference type="InterPro" id="IPR048441">
    <property type="entry name" value="DUF1846_C"/>
</dbReference>
<feature type="domain" description="DUF1846" evidence="2">
    <location>
        <begin position="4"/>
        <end position="334"/>
    </location>
</feature>
<dbReference type="EMBL" id="WBZB01000013">
    <property type="protein sequence ID" value="KAB3531526.1"/>
    <property type="molecule type" value="Genomic_DNA"/>
</dbReference>
<dbReference type="InterPro" id="IPR014999">
    <property type="entry name" value="DUF1846"/>
</dbReference>
<reference evidence="4 5" key="1">
    <citation type="submission" date="2019-10" db="EMBL/GenBank/DDBJ databases">
        <title>Alkaliphilus serpentinus sp. nov. and Alkaliphilus pronyensis sp. nov., two novel anaerobic alkaliphilic species isolated from the serpentinized-hosted hydrothermal field of the Prony Bay (New Caledonia).</title>
        <authorList>
            <person name="Postec A."/>
        </authorList>
    </citation>
    <scope>NUCLEOTIDE SEQUENCE [LARGE SCALE GENOMIC DNA]</scope>
    <source>
        <strain evidence="4 5">LacT</strain>
    </source>
</reference>
<dbReference type="InterPro" id="IPR048496">
    <property type="entry name" value="DUF1846_N"/>
</dbReference>
<name>A0A833HQ85_9FIRM</name>
<sequence length="501" mass="56971">MKKGFDHEKYLQEQSKYILERVNNYDKLYLEFGGKLLFDMHAKRVLPGFDENAKIKLLHKLREKVEVVICVYAGDIERNKIRGDFGITYDMDVLRLIDDLRSYDLDINSVVITRYDDQPSANVFINKLQNRGIMVYKHRATKGYPTDIDTIVSDEGYGKNPYIETSKPIVVVTAPGPGSGKLSTCLSQLYHEYKRGNAAGYSKFETFPVWNMPLKHPLNIAYEAATADLKDVNLIDPFHLEAYNEIAINYNRDVEIFPVLKRIIEKITGKESVFKSPTDMGVNRVGYGIFDDDAIKEASKLEIIRRYFKTSCDYKKGYEDKETFLRVKMIMEQLELKEEDRRVVLPAREHSQRLKEASNTDICPVVAIELQDGTILTGKSSNTMNGTAAAILNAIKYLANLSDDLHLLSPLILEPIINLKTNTLGSRYSPLDCEEILIALSISAVTNPIAQAAMDKLPMLKGCIAHSTTMLSRTDEEVFRRLEIDVTADPEYQSVDLFYNN</sequence>
<dbReference type="Gene3D" id="3.10.630.10">
    <property type="entry name" value="dip2346 domain like"/>
    <property type="match status" value="1"/>
</dbReference>
<comment type="caution">
    <text evidence="4">The sequence shown here is derived from an EMBL/GenBank/DDBJ whole genome shotgun (WGS) entry which is preliminary data.</text>
</comment>
<comment type="similarity">
    <text evidence="1">Belongs to the UPF0371 family.</text>
</comment>
<evidence type="ECO:0000256" key="1">
    <source>
        <dbReference type="HAMAP-Rule" id="MF_01567"/>
    </source>
</evidence>
<keyword evidence="5" id="KW-1185">Reference proteome</keyword>
<dbReference type="Proteomes" id="UP000465601">
    <property type="component" value="Unassembled WGS sequence"/>
</dbReference>
<gene>
    <name evidence="4" type="ORF">F8153_04950</name>
</gene>
<accession>A0A833HQ85</accession>
<dbReference type="PIRSF" id="PIRSF033132">
    <property type="entry name" value="DUF1846"/>
    <property type="match status" value="1"/>
</dbReference>
<evidence type="ECO:0000259" key="3">
    <source>
        <dbReference type="Pfam" id="PF20921"/>
    </source>
</evidence>
<dbReference type="Gene3D" id="1.20.1570.10">
    <property type="entry name" value="dip2346 domain like"/>
    <property type="match status" value="1"/>
</dbReference>
<dbReference type="HAMAP" id="MF_01567">
    <property type="entry name" value="UPF0371"/>
    <property type="match status" value="1"/>
</dbReference>
<evidence type="ECO:0000313" key="5">
    <source>
        <dbReference type="Proteomes" id="UP000465601"/>
    </source>
</evidence>
<proteinExistence type="inferred from homology"/>
<evidence type="ECO:0000313" key="4">
    <source>
        <dbReference type="EMBL" id="KAB3531526.1"/>
    </source>
</evidence>
<feature type="domain" description="DUF1846" evidence="3">
    <location>
        <begin position="339"/>
        <end position="498"/>
    </location>
</feature>
<dbReference type="OrthoDB" id="9803572at2"/>
<dbReference type="RefSeq" id="WP_151865254.1">
    <property type="nucleotide sequence ID" value="NZ_WBZB01000013.1"/>
</dbReference>
<organism evidence="4 5">
    <name type="scientific">Alkaliphilus serpentinus</name>
    <dbReference type="NCBI Taxonomy" id="1482731"/>
    <lineage>
        <taxon>Bacteria</taxon>
        <taxon>Bacillati</taxon>
        <taxon>Bacillota</taxon>
        <taxon>Clostridia</taxon>
        <taxon>Peptostreptococcales</taxon>
        <taxon>Natronincolaceae</taxon>
        <taxon>Alkaliphilus</taxon>
    </lineage>
</organism>
<dbReference type="Pfam" id="PF20921">
    <property type="entry name" value="DUF1846_C"/>
    <property type="match status" value="1"/>
</dbReference>
<dbReference type="NCBIfam" id="NF010184">
    <property type="entry name" value="PRK13663.1"/>
    <property type="match status" value="1"/>
</dbReference>